<accession>A0AAD3XI06</accession>
<reference evidence="3" key="1">
    <citation type="submission" date="2023-05" db="EMBL/GenBank/DDBJ databases">
        <title>Nepenthes gracilis genome sequencing.</title>
        <authorList>
            <person name="Fukushima K."/>
        </authorList>
    </citation>
    <scope>NUCLEOTIDE SEQUENCE</scope>
    <source>
        <strain evidence="3">SING2019-196</strain>
    </source>
</reference>
<comment type="caution">
    <text evidence="3">The sequence shown here is derived from an EMBL/GenBank/DDBJ whole genome shotgun (WGS) entry which is preliminary data.</text>
</comment>
<keyword evidence="4" id="KW-1185">Reference proteome</keyword>
<dbReference type="Proteomes" id="UP001279734">
    <property type="component" value="Unassembled WGS sequence"/>
</dbReference>
<evidence type="ECO:0000259" key="1">
    <source>
        <dbReference type="Pfam" id="PF17921"/>
    </source>
</evidence>
<feature type="domain" description="Tf2-1-like SH3-like" evidence="2">
    <location>
        <begin position="189"/>
        <end position="239"/>
    </location>
</feature>
<organism evidence="3 4">
    <name type="scientific">Nepenthes gracilis</name>
    <name type="common">Slender pitcher plant</name>
    <dbReference type="NCBI Taxonomy" id="150966"/>
    <lineage>
        <taxon>Eukaryota</taxon>
        <taxon>Viridiplantae</taxon>
        <taxon>Streptophyta</taxon>
        <taxon>Embryophyta</taxon>
        <taxon>Tracheophyta</taxon>
        <taxon>Spermatophyta</taxon>
        <taxon>Magnoliopsida</taxon>
        <taxon>eudicotyledons</taxon>
        <taxon>Gunneridae</taxon>
        <taxon>Pentapetalae</taxon>
        <taxon>Caryophyllales</taxon>
        <taxon>Nepenthaceae</taxon>
        <taxon>Nepenthes</taxon>
    </lineage>
</organism>
<evidence type="ECO:0000313" key="4">
    <source>
        <dbReference type="Proteomes" id="UP001279734"/>
    </source>
</evidence>
<dbReference type="EMBL" id="BSYO01000005">
    <property type="protein sequence ID" value="GMH05041.1"/>
    <property type="molecule type" value="Genomic_DNA"/>
</dbReference>
<dbReference type="InterPro" id="IPR056924">
    <property type="entry name" value="SH3_Tf2-1"/>
</dbReference>
<dbReference type="PANTHER" id="PTHR46148">
    <property type="entry name" value="CHROMO DOMAIN-CONTAINING PROTEIN"/>
    <property type="match status" value="1"/>
</dbReference>
<evidence type="ECO:0000259" key="2">
    <source>
        <dbReference type="Pfam" id="PF24626"/>
    </source>
</evidence>
<dbReference type="Pfam" id="PF24626">
    <property type="entry name" value="SH3_Tf2-1"/>
    <property type="match status" value="1"/>
</dbReference>
<dbReference type="AlphaFoldDB" id="A0AAD3XI06"/>
<dbReference type="PANTHER" id="PTHR46148:SF60">
    <property type="entry name" value="CHROMO DOMAIN-CONTAINING PROTEIN"/>
    <property type="match status" value="1"/>
</dbReference>
<feature type="domain" description="Integrase zinc-binding" evidence="1">
    <location>
        <begin position="88"/>
        <end position="142"/>
    </location>
</feature>
<proteinExistence type="predicted"/>
<evidence type="ECO:0000313" key="3">
    <source>
        <dbReference type="EMBL" id="GMH05041.1"/>
    </source>
</evidence>
<evidence type="ECO:0008006" key="5">
    <source>
        <dbReference type="Google" id="ProtNLM"/>
    </source>
</evidence>
<protein>
    <recommendedName>
        <fullName evidence="5">Integrase zinc-binding domain-containing protein</fullName>
    </recommendedName>
</protein>
<sequence>MIVKYGTSAGKGQCGSEMLRVADRAMWRTYGVKQDGDVGVIGEVKEKQVNDLLLMDIVNDLSKESRADFNIRADGVLRFRDRICVPDDKGLKEKILKEANRSRYTIHPGSNKMYQDLKKTFRWRNMKRDIMGYVEKCLVCRQKTVEEEAFAVQPIPDLSWKWEDIAMDFVSGLPRTPRSMTPCLTVKGTFRFGVKGKLKPRFIGPFEIPGKGREVVWLALPPFVAAYHDVFHVSMLRKYIHDPAHVIDYGTLSIDKDLSYIEEPRKS</sequence>
<gene>
    <name evidence="3" type="ORF">Nepgr_006881</name>
</gene>
<name>A0AAD3XI06_NEPGR</name>
<dbReference type="InterPro" id="IPR041588">
    <property type="entry name" value="Integrase_H2C2"/>
</dbReference>
<dbReference type="Pfam" id="PF17921">
    <property type="entry name" value="Integrase_H2C2"/>
    <property type="match status" value="1"/>
</dbReference>
<dbReference type="Gene3D" id="1.10.340.70">
    <property type="match status" value="1"/>
</dbReference>